<feature type="domain" description="Methyltransferase" evidence="1">
    <location>
        <begin position="67"/>
        <end position="158"/>
    </location>
</feature>
<comment type="caution">
    <text evidence="2">The sequence shown here is derived from an EMBL/GenBank/DDBJ whole genome shotgun (WGS) entry which is preliminary data.</text>
</comment>
<evidence type="ECO:0000313" key="2">
    <source>
        <dbReference type="EMBL" id="RZV11738.1"/>
    </source>
</evidence>
<accession>A0A482YDX1</accession>
<sequence>MKKDERDHLDFTCSSAVVHVNSTTVRRQWADRSGEYSPEYYAYYGPDETSETIRSILDRLVGRDASILEVGCSSGRHLAHLHDDGFETLSGIDVNDDAFDVMAEAYPELAADGTFYHDSIEAVVGEFDDNQFDVVYSVETLQHLHPDVEWVFEDLARISGDLLITIENEGEDDRSQESDPDVSYVNDDFPLYHRDWNRVFTELGCVEVDATSGKRDTIRTFRSPQA</sequence>
<keyword evidence="2" id="KW-0808">Transferase</keyword>
<dbReference type="Gene3D" id="3.40.50.150">
    <property type="entry name" value="Vaccinia Virus protein VP39"/>
    <property type="match status" value="1"/>
</dbReference>
<reference evidence="2 3" key="1">
    <citation type="submission" date="2019-02" db="EMBL/GenBank/DDBJ databases">
        <title>Genomic Encyclopedia of Archaeal and Bacterial Type Strains, Phase II (KMG-II): from individual species to whole genera.</title>
        <authorList>
            <person name="Goeker M."/>
        </authorList>
    </citation>
    <scope>NUCLEOTIDE SEQUENCE [LARGE SCALE GENOMIC DNA]</scope>
    <source>
        <strain evidence="2 3">DSM 18328</strain>
    </source>
</reference>
<dbReference type="Pfam" id="PF13649">
    <property type="entry name" value="Methyltransf_25"/>
    <property type="match status" value="1"/>
</dbReference>
<dbReference type="InterPro" id="IPR029063">
    <property type="entry name" value="SAM-dependent_MTases_sf"/>
</dbReference>
<dbReference type="GO" id="GO:0008168">
    <property type="term" value="F:methyltransferase activity"/>
    <property type="evidence" value="ECO:0007669"/>
    <property type="project" value="UniProtKB-KW"/>
</dbReference>
<organism evidence="2 3">
    <name type="scientific">Natrinema hispanicum</name>
    <dbReference type="NCBI Taxonomy" id="392421"/>
    <lineage>
        <taxon>Archaea</taxon>
        <taxon>Methanobacteriati</taxon>
        <taxon>Methanobacteriota</taxon>
        <taxon>Stenosarchaea group</taxon>
        <taxon>Halobacteria</taxon>
        <taxon>Halobacteriales</taxon>
        <taxon>Natrialbaceae</taxon>
        <taxon>Natrinema</taxon>
    </lineage>
</organism>
<dbReference type="Proteomes" id="UP000291097">
    <property type="component" value="Unassembled WGS sequence"/>
</dbReference>
<dbReference type="PANTHER" id="PTHR43464">
    <property type="entry name" value="METHYLTRANSFERASE"/>
    <property type="match status" value="1"/>
</dbReference>
<evidence type="ECO:0000313" key="3">
    <source>
        <dbReference type="Proteomes" id="UP000291097"/>
    </source>
</evidence>
<dbReference type="InterPro" id="IPR041698">
    <property type="entry name" value="Methyltransf_25"/>
</dbReference>
<keyword evidence="2" id="KW-0489">Methyltransferase</keyword>
<gene>
    <name evidence="2" type="ORF">BDK88_0619</name>
</gene>
<proteinExistence type="predicted"/>
<dbReference type="GO" id="GO:0032259">
    <property type="term" value="P:methylation"/>
    <property type="evidence" value="ECO:0007669"/>
    <property type="project" value="UniProtKB-KW"/>
</dbReference>
<dbReference type="EMBL" id="SHMP01000003">
    <property type="protein sequence ID" value="RZV11738.1"/>
    <property type="molecule type" value="Genomic_DNA"/>
</dbReference>
<dbReference type="AlphaFoldDB" id="A0A482YDX1"/>
<name>A0A482YDX1_9EURY</name>
<protein>
    <submittedName>
        <fullName evidence="2">Methyltransferase family protein</fullName>
    </submittedName>
</protein>
<evidence type="ECO:0000259" key="1">
    <source>
        <dbReference type="Pfam" id="PF13649"/>
    </source>
</evidence>
<dbReference type="CDD" id="cd02440">
    <property type="entry name" value="AdoMet_MTases"/>
    <property type="match status" value="1"/>
</dbReference>
<dbReference type="SUPFAM" id="SSF53335">
    <property type="entry name" value="S-adenosyl-L-methionine-dependent methyltransferases"/>
    <property type="match status" value="1"/>
</dbReference>